<reference evidence="1" key="1">
    <citation type="submission" date="2019-11" db="EMBL/GenBank/DDBJ databases">
        <authorList>
            <person name="Feng L."/>
        </authorList>
    </citation>
    <scope>NUCLEOTIDE SEQUENCE</scope>
    <source>
        <strain evidence="1">AcaccaeLFYP115</strain>
    </source>
</reference>
<organism evidence="1">
    <name type="scientific">Anaerostipes caccae</name>
    <dbReference type="NCBI Taxonomy" id="105841"/>
    <lineage>
        <taxon>Bacteria</taxon>
        <taxon>Bacillati</taxon>
        <taxon>Bacillota</taxon>
        <taxon>Clostridia</taxon>
        <taxon>Lachnospirales</taxon>
        <taxon>Lachnospiraceae</taxon>
        <taxon>Anaerostipes</taxon>
    </lineage>
</organism>
<dbReference type="EMBL" id="CACRSQ010000003">
    <property type="protein sequence ID" value="VYS99457.1"/>
    <property type="molecule type" value="Genomic_DNA"/>
</dbReference>
<dbReference type="AlphaFoldDB" id="A0A6N2T104"/>
<name>A0A6N2T104_9FIRM</name>
<sequence>MNSAGLVNIEAYQAHTEAIERTNSRINSLNSALEYEMEEYTQAGFNSGSIYAEKFGEIMNLTFNFTYAQDVQPDTTITVYILPKKFWPKKTMKVTFVHNGYISPLLFVNNENGAVSFKAISGKYTADTWIYGTLTYML</sequence>
<dbReference type="GeneID" id="69471029"/>
<protein>
    <submittedName>
        <fullName evidence="1">Uncharacterized protein</fullName>
    </submittedName>
</protein>
<evidence type="ECO:0000313" key="1">
    <source>
        <dbReference type="EMBL" id="VYS99457.1"/>
    </source>
</evidence>
<gene>
    <name evidence="1" type="ORF">ACLFYP115_01229</name>
</gene>
<proteinExistence type="predicted"/>
<dbReference type="RefSeq" id="WP_006566867.1">
    <property type="nucleotide sequence ID" value="NZ_BAABRZ010000001.1"/>
</dbReference>
<accession>A0A6N2T104</accession>